<dbReference type="CDD" id="cd00397">
    <property type="entry name" value="DNA_BRE_C"/>
    <property type="match status" value="1"/>
</dbReference>
<evidence type="ECO:0000259" key="3">
    <source>
        <dbReference type="PROSITE" id="PS51898"/>
    </source>
</evidence>
<gene>
    <name evidence="4" type="ORF">B1B_03793</name>
</gene>
<protein>
    <submittedName>
        <fullName evidence="4">Integrase, catalytic core, phage domain protein</fullName>
    </submittedName>
</protein>
<dbReference type="Gene3D" id="1.10.443.10">
    <property type="entry name" value="Intergrase catalytic core"/>
    <property type="match status" value="1"/>
</dbReference>
<keyword evidence="1" id="KW-0233">DNA recombination</keyword>
<evidence type="ECO:0000256" key="2">
    <source>
        <dbReference type="SAM" id="MobiDB-lite"/>
    </source>
</evidence>
<dbReference type="InterPro" id="IPR013762">
    <property type="entry name" value="Integrase-like_cat_sf"/>
</dbReference>
<feature type="region of interest" description="Disordered" evidence="2">
    <location>
        <begin position="22"/>
        <end position="82"/>
    </location>
</feature>
<dbReference type="PROSITE" id="PS51898">
    <property type="entry name" value="TYR_RECOMBINASE"/>
    <property type="match status" value="1"/>
</dbReference>
<evidence type="ECO:0000313" key="4">
    <source>
        <dbReference type="EMBL" id="EQD72379.1"/>
    </source>
</evidence>
<feature type="compositionally biased region" description="Basic and acidic residues" evidence="2">
    <location>
        <begin position="51"/>
        <end position="60"/>
    </location>
</feature>
<evidence type="ECO:0000256" key="1">
    <source>
        <dbReference type="ARBA" id="ARBA00023172"/>
    </source>
</evidence>
<feature type="domain" description="Tyr recombinase" evidence="3">
    <location>
        <begin position="180"/>
        <end position="377"/>
    </location>
</feature>
<sequence>HSQGHPPLCEFDLPPVRSRSRYTLTASSRSVASERPVVPCARRAGWPRSSPRPDPKDANHASHRSSFTRTAEKGATGGRARAMVQVDPGALRRWLRSKEKRGCQGETLRRYREIVRSCLREMRRQGWSESPSRWRERDFDHLRLRSARSRWAFGILIDYARFAGSRITPLVSVPPRPFSQRVRWLDRSSMEGLIRSVRKDPSLSLIVVLGLGQGLRRIEWRRLRVADVDLESGRILVRGKGRTVPKLVWMPVHPALPPIWRRFLARRDRLIARNQLRSDAPSVPPEAFIHWWGGRLVPYSLAGLDAWVGRLGRRLGTGAGAPRLSSHMLRRSGATLLEEVLLGSPHPSLDGVYRAIQSFLRHENLATTMRYLQENPA</sequence>
<name>T1CU52_9ZZZZ</name>
<dbReference type="GO" id="GO:0006310">
    <property type="term" value="P:DNA recombination"/>
    <property type="evidence" value="ECO:0007669"/>
    <property type="project" value="UniProtKB-KW"/>
</dbReference>
<feature type="non-terminal residue" evidence="4">
    <location>
        <position position="377"/>
    </location>
</feature>
<dbReference type="EMBL" id="AUZY01002351">
    <property type="protein sequence ID" value="EQD72379.1"/>
    <property type="molecule type" value="Genomic_DNA"/>
</dbReference>
<dbReference type="GO" id="GO:0003677">
    <property type="term" value="F:DNA binding"/>
    <property type="evidence" value="ECO:0007669"/>
    <property type="project" value="InterPro"/>
</dbReference>
<reference evidence="4" key="1">
    <citation type="submission" date="2013-08" db="EMBL/GenBank/DDBJ databases">
        <authorList>
            <person name="Mendez C."/>
            <person name="Richter M."/>
            <person name="Ferrer M."/>
            <person name="Sanchez J."/>
        </authorList>
    </citation>
    <scope>NUCLEOTIDE SEQUENCE</scope>
</reference>
<reference evidence="4" key="2">
    <citation type="journal article" date="2014" name="ISME J.">
        <title>Microbial stratification in low pH oxic and suboxic macroscopic growths along an acid mine drainage.</title>
        <authorList>
            <person name="Mendez-Garcia C."/>
            <person name="Mesa V."/>
            <person name="Sprenger R.R."/>
            <person name="Richter M."/>
            <person name="Diez M.S."/>
            <person name="Solano J."/>
            <person name="Bargiela R."/>
            <person name="Golyshina O.V."/>
            <person name="Manteca A."/>
            <person name="Ramos J.L."/>
            <person name="Gallego J.R."/>
            <person name="Llorente I."/>
            <person name="Martins Dos Santos V.A."/>
            <person name="Jensen O.N."/>
            <person name="Pelaez A.I."/>
            <person name="Sanchez J."/>
            <person name="Ferrer M."/>
        </authorList>
    </citation>
    <scope>NUCLEOTIDE SEQUENCE</scope>
</reference>
<dbReference type="Pfam" id="PF00589">
    <property type="entry name" value="Phage_integrase"/>
    <property type="match status" value="1"/>
</dbReference>
<proteinExistence type="predicted"/>
<dbReference type="SUPFAM" id="SSF56349">
    <property type="entry name" value="DNA breaking-rejoining enzymes"/>
    <property type="match status" value="1"/>
</dbReference>
<comment type="caution">
    <text evidence="4">The sequence shown here is derived from an EMBL/GenBank/DDBJ whole genome shotgun (WGS) entry which is preliminary data.</text>
</comment>
<feature type="compositionally biased region" description="Polar residues" evidence="2">
    <location>
        <begin position="22"/>
        <end position="31"/>
    </location>
</feature>
<accession>T1CU52</accession>
<dbReference type="InterPro" id="IPR011010">
    <property type="entry name" value="DNA_brk_join_enz"/>
</dbReference>
<dbReference type="GO" id="GO:0015074">
    <property type="term" value="P:DNA integration"/>
    <property type="evidence" value="ECO:0007669"/>
    <property type="project" value="InterPro"/>
</dbReference>
<dbReference type="InterPro" id="IPR002104">
    <property type="entry name" value="Integrase_catalytic"/>
</dbReference>
<dbReference type="AlphaFoldDB" id="T1CU52"/>
<feature type="non-terminal residue" evidence="4">
    <location>
        <position position="1"/>
    </location>
</feature>
<organism evidence="4">
    <name type="scientific">mine drainage metagenome</name>
    <dbReference type="NCBI Taxonomy" id="410659"/>
    <lineage>
        <taxon>unclassified sequences</taxon>
        <taxon>metagenomes</taxon>
        <taxon>ecological metagenomes</taxon>
    </lineage>
</organism>